<dbReference type="PRINTS" id="PR00144">
    <property type="entry name" value="DALDHYDRTASE"/>
</dbReference>
<keyword evidence="10" id="KW-0479">Metal-binding</keyword>
<feature type="active site" description="Schiff-base intermediate with substrate" evidence="9">
    <location>
        <position position="266"/>
    </location>
</feature>
<dbReference type="RefSeq" id="WP_188906252.1">
    <property type="nucleotide sequence ID" value="NZ_BMIQ01000001.1"/>
</dbReference>
<evidence type="ECO:0000256" key="5">
    <source>
        <dbReference type="ARBA" id="ARBA00023133"/>
    </source>
</evidence>
<comment type="caution">
    <text evidence="13">The sequence shown here is derived from an EMBL/GenBank/DDBJ whole genome shotgun (WGS) entry which is preliminary data.</text>
</comment>
<evidence type="ECO:0000256" key="4">
    <source>
        <dbReference type="ARBA" id="ARBA00020771"/>
    </source>
</evidence>
<protein>
    <recommendedName>
        <fullName evidence="4 11">Delta-aminolevulinic acid dehydratase</fullName>
        <ecNumber evidence="3 11">4.2.1.24</ecNumber>
    </recommendedName>
</protein>
<dbReference type="InterPro" id="IPR001731">
    <property type="entry name" value="ALAD"/>
</dbReference>
<dbReference type="AlphaFoldDB" id="A0A916ZBF4"/>
<dbReference type="SMART" id="SM01004">
    <property type="entry name" value="ALAD"/>
    <property type="match status" value="1"/>
</dbReference>
<proteinExistence type="inferred from homology"/>
<evidence type="ECO:0000256" key="2">
    <source>
        <dbReference type="ARBA" id="ARBA00008055"/>
    </source>
</evidence>
<keyword evidence="5" id="KW-0350">Heme biosynthesis</keyword>
<dbReference type="SUPFAM" id="SSF51569">
    <property type="entry name" value="Aldolase"/>
    <property type="match status" value="1"/>
</dbReference>
<evidence type="ECO:0000256" key="12">
    <source>
        <dbReference type="RuleBase" id="RU004161"/>
    </source>
</evidence>
<evidence type="ECO:0000256" key="8">
    <source>
        <dbReference type="ARBA" id="ARBA00047651"/>
    </source>
</evidence>
<comment type="similarity">
    <text evidence="2 12">Belongs to the ALAD family.</text>
</comment>
<dbReference type="Gene3D" id="3.20.20.70">
    <property type="entry name" value="Aldolase class I"/>
    <property type="match status" value="1"/>
</dbReference>
<evidence type="ECO:0000256" key="1">
    <source>
        <dbReference type="ARBA" id="ARBA00004694"/>
    </source>
</evidence>
<dbReference type="GO" id="GO:0005829">
    <property type="term" value="C:cytosol"/>
    <property type="evidence" value="ECO:0007669"/>
    <property type="project" value="TreeGrafter"/>
</dbReference>
<sequence length="343" mass="37463">MVLQHDRPTLSTRIDAVTGGRRLRRLRQHDWSRRLVRETELSPADLIWPIFVREGAGADEAVPSMPGVARRSVARAVEAAREARDLGIPVVALFPFTTRDRRDDRGSEALNENNLVCRASRAIKDAVPEVGILCDVALDPYTSHGHDGVMRGGRIDNDESVEILCRQALVQARSGCDIIGPSDMMDGRVAMIRETLDAEGLRDTMIMSYAAKYASAFYGPFRDAVGSNDLLKGDKRTYQMDFGNAEEAVREAAQDIAEGADMIMVKPGMVYLDIVARLAAEFGMPTFAYQTSGEYAMIEAAAGNGWLDGERAMMESLAAFKRAGAAGILSYFAPRAAAALRRG</sequence>
<evidence type="ECO:0000256" key="10">
    <source>
        <dbReference type="PIRSR" id="PIRSR001415-5"/>
    </source>
</evidence>
<dbReference type="FunFam" id="3.20.20.70:FF:000019">
    <property type="entry name" value="Delta-aminolevulinic acid dehydratase"/>
    <property type="match status" value="1"/>
</dbReference>
<dbReference type="Proteomes" id="UP000644699">
    <property type="component" value="Unassembled WGS sequence"/>
</dbReference>
<feature type="active site" description="Schiff-base intermediate with substrate" evidence="9">
    <location>
        <position position="212"/>
    </location>
</feature>
<dbReference type="PROSITE" id="PS00169">
    <property type="entry name" value="D_ALA_DEHYDRATASE"/>
    <property type="match status" value="1"/>
</dbReference>
<dbReference type="CDD" id="cd04823">
    <property type="entry name" value="ALAD_PBGS_aspartate_rich"/>
    <property type="match status" value="1"/>
</dbReference>
<dbReference type="PIRSF" id="PIRSF001415">
    <property type="entry name" value="Porphbilin_synth"/>
    <property type="match status" value="1"/>
</dbReference>
<evidence type="ECO:0000256" key="7">
    <source>
        <dbReference type="ARBA" id="ARBA00023244"/>
    </source>
</evidence>
<evidence type="ECO:0000256" key="6">
    <source>
        <dbReference type="ARBA" id="ARBA00023239"/>
    </source>
</evidence>
<gene>
    <name evidence="13" type="primary">hemB</name>
    <name evidence="13" type="ORF">GCM10011390_00670</name>
</gene>
<evidence type="ECO:0000256" key="9">
    <source>
        <dbReference type="PIRSR" id="PIRSR001415-1"/>
    </source>
</evidence>
<evidence type="ECO:0000313" key="13">
    <source>
        <dbReference type="EMBL" id="GGD85973.1"/>
    </source>
</evidence>
<keyword evidence="14" id="KW-1185">Reference proteome</keyword>
<feature type="binding site" evidence="10">
    <location>
        <position position="251"/>
    </location>
    <ligand>
        <name>Mg(2+)</name>
        <dbReference type="ChEBI" id="CHEBI:18420"/>
    </ligand>
</feature>
<dbReference type="InterPro" id="IPR030656">
    <property type="entry name" value="ALAD_AS"/>
</dbReference>
<keyword evidence="6 11" id="KW-0456">Lyase</keyword>
<dbReference type="PANTHER" id="PTHR11458:SF0">
    <property type="entry name" value="DELTA-AMINOLEVULINIC ACID DEHYDRATASE"/>
    <property type="match status" value="1"/>
</dbReference>
<dbReference type="EMBL" id="BMIQ01000001">
    <property type="protein sequence ID" value="GGD85973.1"/>
    <property type="molecule type" value="Genomic_DNA"/>
</dbReference>
<evidence type="ECO:0000256" key="11">
    <source>
        <dbReference type="RuleBase" id="RU000515"/>
    </source>
</evidence>
<dbReference type="GO" id="GO:0004655">
    <property type="term" value="F:porphobilinogen synthase activity"/>
    <property type="evidence" value="ECO:0007669"/>
    <property type="project" value="UniProtKB-EC"/>
</dbReference>
<keyword evidence="10" id="KW-0460">Magnesium</keyword>
<name>A0A916ZBF4_9HYPH</name>
<dbReference type="PANTHER" id="PTHR11458">
    <property type="entry name" value="DELTA-AMINOLEVULINIC ACID DEHYDRATASE"/>
    <property type="match status" value="1"/>
</dbReference>
<dbReference type="GO" id="GO:0006783">
    <property type="term" value="P:heme biosynthetic process"/>
    <property type="evidence" value="ECO:0007669"/>
    <property type="project" value="UniProtKB-KW"/>
</dbReference>
<comment type="catalytic activity">
    <reaction evidence="8 11">
        <text>2 5-aminolevulinate = porphobilinogen + 2 H2O + H(+)</text>
        <dbReference type="Rhea" id="RHEA:24064"/>
        <dbReference type="ChEBI" id="CHEBI:15377"/>
        <dbReference type="ChEBI" id="CHEBI:15378"/>
        <dbReference type="ChEBI" id="CHEBI:58126"/>
        <dbReference type="ChEBI" id="CHEBI:356416"/>
        <dbReference type="EC" id="4.2.1.24"/>
    </reaction>
</comment>
<comment type="pathway">
    <text evidence="1">Porphyrin-containing compound metabolism; protoporphyrin-IX biosynthesis; coproporphyrinogen-III from 5-aminolevulinate: step 1/4.</text>
</comment>
<keyword evidence="7 11" id="KW-0627">Porphyrin biosynthesis</keyword>
<comment type="subunit">
    <text evidence="11">Homooctamer.</text>
</comment>
<organism evidence="13 14">
    <name type="scientific">Aureimonas endophytica</name>
    <dbReference type="NCBI Taxonomy" id="2027858"/>
    <lineage>
        <taxon>Bacteria</taxon>
        <taxon>Pseudomonadati</taxon>
        <taxon>Pseudomonadota</taxon>
        <taxon>Alphaproteobacteria</taxon>
        <taxon>Hyphomicrobiales</taxon>
        <taxon>Aurantimonadaceae</taxon>
        <taxon>Aureimonas</taxon>
    </lineage>
</organism>
<evidence type="ECO:0000256" key="3">
    <source>
        <dbReference type="ARBA" id="ARBA00012053"/>
    </source>
</evidence>
<dbReference type="NCBIfam" id="NF006762">
    <property type="entry name" value="PRK09283.1"/>
    <property type="match status" value="1"/>
</dbReference>
<reference evidence="13" key="1">
    <citation type="journal article" date="2014" name="Int. J. Syst. Evol. Microbiol.">
        <title>Complete genome sequence of Corynebacterium casei LMG S-19264T (=DSM 44701T), isolated from a smear-ripened cheese.</title>
        <authorList>
            <consortium name="US DOE Joint Genome Institute (JGI-PGF)"/>
            <person name="Walter F."/>
            <person name="Albersmeier A."/>
            <person name="Kalinowski J."/>
            <person name="Ruckert C."/>
        </authorList>
    </citation>
    <scope>NUCLEOTIDE SEQUENCE</scope>
    <source>
        <strain evidence="13">CGMCC 1.15367</strain>
    </source>
</reference>
<accession>A0A916ZBF4</accession>
<dbReference type="InterPro" id="IPR013785">
    <property type="entry name" value="Aldolase_TIM"/>
</dbReference>
<dbReference type="EC" id="4.2.1.24" evidence="3 11"/>
<evidence type="ECO:0000313" key="14">
    <source>
        <dbReference type="Proteomes" id="UP000644699"/>
    </source>
</evidence>
<dbReference type="GO" id="GO:0008270">
    <property type="term" value="F:zinc ion binding"/>
    <property type="evidence" value="ECO:0007669"/>
    <property type="project" value="TreeGrafter"/>
</dbReference>
<dbReference type="Pfam" id="PF00490">
    <property type="entry name" value="ALAD"/>
    <property type="match status" value="1"/>
</dbReference>
<reference evidence="13" key="2">
    <citation type="submission" date="2020-09" db="EMBL/GenBank/DDBJ databases">
        <authorList>
            <person name="Sun Q."/>
            <person name="Zhou Y."/>
        </authorList>
    </citation>
    <scope>NUCLEOTIDE SEQUENCE</scope>
    <source>
        <strain evidence="13">CGMCC 1.15367</strain>
    </source>
</reference>